<feature type="region of interest" description="Disordered" evidence="2">
    <location>
        <begin position="152"/>
        <end position="290"/>
    </location>
</feature>
<feature type="compositionally biased region" description="Basic and acidic residues" evidence="2">
    <location>
        <begin position="459"/>
        <end position="469"/>
    </location>
</feature>
<evidence type="ECO:0000313" key="5">
    <source>
        <dbReference type="Proteomes" id="UP000620124"/>
    </source>
</evidence>
<feature type="region of interest" description="Disordered" evidence="2">
    <location>
        <begin position="836"/>
        <end position="932"/>
    </location>
</feature>
<feature type="region of interest" description="Disordered" evidence="2">
    <location>
        <begin position="487"/>
        <end position="549"/>
    </location>
</feature>
<feature type="region of interest" description="Disordered" evidence="2">
    <location>
        <begin position="1"/>
        <end position="138"/>
    </location>
</feature>
<name>A0A8H6X3J5_9AGAR</name>
<feature type="transmembrane region" description="Helical" evidence="3">
    <location>
        <begin position="1025"/>
        <end position="1045"/>
    </location>
</feature>
<evidence type="ECO:0000256" key="2">
    <source>
        <dbReference type="SAM" id="MobiDB-lite"/>
    </source>
</evidence>
<feature type="compositionally biased region" description="Polar residues" evidence="2">
    <location>
        <begin position="119"/>
        <end position="138"/>
    </location>
</feature>
<dbReference type="EMBL" id="JACAZI010000029">
    <property type="protein sequence ID" value="KAF7333376.1"/>
    <property type="molecule type" value="Genomic_DNA"/>
</dbReference>
<feature type="transmembrane region" description="Helical" evidence="3">
    <location>
        <begin position="1077"/>
        <end position="1103"/>
    </location>
</feature>
<feature type="compositionally biased region" description="Acidic residues" evidence="2">
    <location>
        <begin position="533"/>
        <end position="543"/>
    </location>
</feature>
<keyword evidence="3" id="KW-0812">Transmembrane</keyword>
<keyword evidence="3" id="KW-1133">Transmembrane helix</keyword>
<feature type="compositionally biased region" description="Pro residues" evidence="2">
    <location>
        <begin position="44"/>
        <end position="64"/>
    </location>
</feature>
<feature type="compositionally biased region" description="Low complexity" evidence="2">
    <location>
        <begin position="171"/>
        <end position="212"/>
    </location>
</feature>
<organism evidence="4 5">
    <name type="scientific">Mycena venus</name>
    <dbReference type="NCBI Taxonomy" id="2733690"/>
    <lineage>
        <taxon>Eukaryota</taxon>
        <taxon>Fungi</taxon>
        <taxon>Dikarya</taxon>
        <taxon>Basidiomycota</taxon>
        <taxon>Agaricomycotina</taxon>
        <taxon>Agaricomycetes</taxon>
        <taxon>Agaricomycetidae</taxon>
        <taxon>Agaricales</taxon>
        <taxon>Marasmiineae</taxon>
        <taxon>Mycenaceae</taxon>
        <taxon>Mycena</taxon>
    </lineage>
</organism>
<dbReference type="Proteomes" id="UP000620124">
    <property type="component" value="Unassembled WGS sequence"/>
</dbReference>
<feature type="coiled-coil region" evidence="1">
    <location>
        <begin position="369"/>
        <end position="421"/>
    </location>
</feature>
<sequence length="1163" mass="128054">MALLNASNFQDNGGFYRGSKRGGALNPTTGQGGITQYPTNPQYQMPPNPQYQPPPHPQYQPPNPQYQTPPNQYHVPPHPQYQAPPNPQYPPPNAQYPSYPQTPNLGRSYTPAGNLHGINDQNTRRGPQLTLSNAPAPNADTELSAQIQRLDVTDYQPRSSYNDPLPAPEYLRGARAPAPASPRALSNNPSRSLRSGSGSSTTSRQCSGTSSQPVPPAPAPVSPHTLSNNPSCSPRSGPGSSASSRQHSDTSSQTTPPAPAPVSSRALTNDTANSSLPTLQTDHTSSSTHQLSCSSSQALSQNHCKSTGEKCSIRLPEDTADSSAEREQFATEEAECVQRGEEHLVEKECIAIEEAALTKQKAQEEECLVEKEHMAAEEAALTKQKAEEEECLAEKEHIAVEEAALDKQKAVEEERARLEERDLKSNNVTYLDLIDQDADTSLRPVEEPQYVEGTDSDLESEKADTSPRQIKELQYFKSNDNITDSELLAKEADTSPRPVEVVEYKDNSNSDLESERADTSLSPYKDLQHVESNDSDLVDEETDTSPLADENLQRVKSNDNSTDFDLDSENAVTSSELRYVESNATAHVPDKSIHDSNFLIEQGLELQVAALAGRCDTELAPAIRVLCHGLENSVQDVSGASAALKGLIWVLEKHMTSRNQTVPVDIPDSEPTKDPEVLESPAPHIASAFLINLNRGTQSEESAFQKGFRMKDFNGRQLIAPLELCRCWTDLCTFLDIFLRGHDESRFISSQTFGVRVPNKVDLLSGERWDLWVRRCQDDPGNALAILDLYAIMNDDSDNCPRCRIPSPVKHQLSNPDNLRRCGNCQFTFLEVYRDHPDTSSSTAPNVPSTAQPSRLSYRARPQVDSVPEPRNTNTPGSELGAMSGTAPHSSAVQLSGPVPMNVQMIRRRKPVKSADSENEGASTEDDLPPVSTIAPAPTSKKHLKFLRTLYTLALFGLPGRYFNQAPPSQPLSGGKNGIRASRAVYKCWINEWSRMVTAAGTLFGLLFTVLQIPSAAYDPVVRTVVQLSMVCLFFGALYTVILLMSFGALNSEPQEGDDEMHIITDHCSKEGFWNPWVMLCMPLAWITWGVIYFMIFLLAFFWRSGAKNEPDDNTKPSLNQEYGPRIVMTITMTVGLVYLVLTIKTVKNRRPNHDTSVVLHAV</sequence>
<evidence type="ECO:0000256" key="1">
    <source>
        <dbReference type="SAM" id="Coils"/>
    </source>
</evidence>
<proteinExistence type="predicted"/>
<feature type="compositionally biased region" description="Polar residues" evidence="2">
    <location>
        <begin position="839"/>
        <end position="855"/>
    </location>
</feature>
<comment type="caution">
    <text evidence="4">The sequence shown here is derived from an EMBL/GenBank/DDBJ whole genome shotgun (WGS) entry which is preliminary data.</text>
</comment>
<feature type="compositionally biased region" description="Basic and acidic residues" evidence="2">
    <location>
        <begin position="487"/>
        <end position="518"/>
    </location>
</feature>
<feature type="compositionally biased region" description="Low complexity" evidence="2">
    <location>
        <begin position="65"/>
        <end position="75"/>
    </location>
</feature>
<keyword evidence="3" id="KW-0472">Membrane</keyword>
<keyword evidence="5" id="KW-1185">Reference proteome</keyword>
<keyword evidence="1" id="KW-0175">Coiled coil</keyword>
<protein>
    <submittedName>
        <fullName evidence="4">Uncharacterized protein</fullName>
    </submittedName>
</protein>
<accession>A0A8H6X3J5</accession>
<feature type="compositionally biased region" description="Pro residues" evidence="2">
    <location>
        <begin position="76"/>
        <end position="94"/>
    </location>
</feature>
<feature type="compositionally biased region" description="Polar residues" evidence="2">
    <location>
        <begin position="267"/>
        <end position="282"/>
    </location>
</feature>
<feature type="compositionally biased region" description="Acidic residues" evidence="2">
    <location>
        <begin position="917"/>
        <end position="928"/>
    </location>
</feature>
<gene>
    <name evidence="4" type="ORF">MVEN_02353300</name>
</gene>
<feature type="compositionally biased region" description="Low complexity" evidence="2">
    <location>
        <begin position="227"/>
        <end position="266"/>
    </location>
</feature>
<feature type="compositionally biased region" description="Polar residues" evidence="2">
    <location>
        <begin position="1"/>
        <end position="11"/>
    </location>
</feature>
<reference evidence="4" key="1">
    <citation type="submission" date="2020-05" db="EMBL/GenBank/DDBJ databases">
        <title>Mycena genomes resolve the evolution of fungal bioluminescence.</title>
        <authorList>
            <person name="Tsai I.J."/>
        </authorList>
    </citation>
    <scope>NUCLEOTIDE SEQUENCE</scope>
    <source>
        <strain evidence="4">CCC161011</strain>
    </source>
</reference>
<feature type="transmembrane region" description="Helical" evidence="3">
    <location>
        <begin position="1123"/>
        <end position="1142"/>
    </location>
</feature>
<evidence type="ECO:0000256" key="3">
    <source>
        <dbReference type="SAM" id="Phobius"/>
    </source>
</evidence>
<dbReference type="OrthoDB" id="3038987at2759"/>
<evidence type="ECO:0000313" key="4">
    <source>
        <dbReference type="EMBL" id="KAF7333376.1"/>
    </source>
</evidence>
<dbReference type="AlphaFoldDB" id="A0A8H6X3J5"/>
<feature type="region of interest" description="Disordered" evidence="2">
    <location>
        <begin position="439"/>
        <end position="469"/>
    </location>
</feature>
<feature type="transmembrane region" description="Helical" evidence="3">
    <location>
        <begin position="993"/>
        <end position="1013"/>
    </location>
</feature>